<dbReference type="Gramene" id="KZM89948">
    <property type="protein sequence ID" value="KZM89948"/>
    <property type="gene ID" value="DCAR_022689"/>
</dbReference>
<name>A0A164V836_DAUCS</name>
<gene>
    <name evidence="1" type="ORF">DCAR_022689</name>
</gene>
<protein>
    <submittedName>
        <fullName evidence="1">Uncharacterized protein</fullName>
    </submittedName>
</protein>
<comment type="caution">
    <text evidence="1">The sequence shown here is derived from an EMBL/GenBank/DDBJ whole genome shotgun (WGS) entry which is preliminary data.</text>
</comment>
<dbReference type="AlphaFoldDB" id="A0A164V836"/>
<proteinExistence type="predicted"/>
<sequence length="51" mass="5349">MPFTFTASADGLKRVKCALWIIVSGSSKSMDTRGTAAQLNGASQFLEVGKA</sequence>
<reference evidence="1" key="1">
    <citation type="journal article" date="2016" name="Nat. Genet.">
        <title>A high-quality carrot genome assembly provides new insights into carotenoid accumulation and asterid genome evolution.</title>
        <authorList>
            <person name="Iorizzo M."/>
            <person name="Ellison S."/>
            <person name="Senalik D."/>
            <person name="Zeng P."/>
            <person name="Satapoomin P."/>
            <person name="Huang J."/>
            <person name="Bowman M."/>
            <person name="Iovene M."/>
            <person name="Sanseverino W."/>
            <person name="Cavagnaro P."/>
            <person name="Yildiz M."/>
            <person name="Macko-Podgorni A."/>
            <person name="Moranska E."/>
            <person name="Grzebelus E."/>
            <person name="Grzebelus D."/>
            <person name="Ashrafi H."/>
            <person name="Zheng Z."/>
            <person name="Cheng S."/>
            <person name="Spooner D."/>
            <person name="Van Deynze A."/>
            <person name="Simon P."/>
        </authorList>
    </citation>
    <scope>NUCLEOTIDE SEQUENCE [LARGE SCALE GENOMIC DNA]</scope>
    <source>
        <tissue evidence="1">Leaf</tissue>
    </source>
</reference>
<evidence type="ECO:0000313" key="1">
    <source>
        <dbReference type="EMBL" id="KZM89948.1"/>
    </source>
</evidence>
<dbReference type="EMBL" id="LNRQ01000006">
    <property type="protein sequence ID" value="KZM89948.1"/>
    <property type="molecule type" value="Genomic_DNA"/>
</dbReference>
<organism evidence="1">
    <name type="scientific">Daucus carota subsp. sativus</name>
    <name type="common">Carrot</name>
    <dbReference type="NCBI Taxonomy" id="79200"/>
    <lineage>
        <taxon>Eukaryota</taxon>
        <taxon>Viridiplantae</taxon>
        <taxon>Streptophyta</taxon>
        <taxon>Embryophyta</taxon>
        <taxon>Tracheophyta</taxon>
        <taxon>Spermatophyta</taxon>
        <taxon>Magnoliopsida</taxon>
        <taxon>eudicotyledons</taxon>
        <taxon>Gunneridae</taxon>
        <taxon>Pentapetalae</taxon>
        <taxon>asterids</taxon>
        <taxon>campanulids</taxon>
        <taxon>Apiales</taxon>
        <taxon>Apiaceae</taxon>
        <taxon>Apioideae</taxon>
        <taxon>Scandiceae</taxon>
        <taxon>Daucinae</taxon>
        <taxon>Daucus</taxon>
        <taxon>Daucus sect. Daucus</taxon>
    </lineage>
</organism>
<accession>A0A164V836</accession>